<accession>A0A2M9C806</accession>
<keyword evidence="2" id="KW-1185">Reference proteome</keyword>
<sequence>MKKALLTSTFLLIISCGESRFENKPTVENTVDNTDSSIKGSFSSRYDDNMIDKIYSELIKNDKKLSTLDDRMLKSYDHQRKILEYYNVVLDKSEDYYRDAHYQTNSITDSLLKHQLENQINMNAEKYDVKIKNVKTLISQLTTNSERINNLYTAFKIRKTLPEIEKYQNAHPLKTDSLETFIKKQNQLLNELKNLK</sequence>
<proteinExistence type="predicted"/>
<dbReference type="OrthoDB" id="706486at2"/>
<evidence type="ECO:0000313" key="2">
    <source>
        <dbReference type="Proteomes" id="UP000228740"/>
    </source>
</evidence>
<protein>
    <recommendedName>
        <fullName evidence="3">Cell-wall binding lipoprotein</fullName>
    </recommendedName>
</protein>
<dbReference type="RefSeq" id="WP_100375713.1">
    <property type="nucleotide sequence ID" value="NZ_PGFD01000001.1"/>
</dbReference>
<comment type="caution">
    <text evidence="1">The sequence shown here is derived from an EMBL/GenBank/DDBJ whole genome shotgun (WGS) entry which is preliminary data.</text>
</comment>
<reference evidence="1 2" key="1">
    <citation type="submission" date="2017-11" db="EMBL/GenBank/DDBJ databases">
        <title>Genomic Encyclopedia of Archaeal and Bacterial Type Strains, Phase II (KMG-II): From Individual Species to Whole Genera.</title>
        <authorList>
            <person name="Goeker M."/>
        </authorList>
    </citation>
    <scope>NUCLEOTIDE SEQUENCE [LARGE SCALE GENOMIC DNA]</scope>
    <source>
        <strain evidence="1 2">DSM 27617</strain>
    </source>
</reference>
<evidence type="ECO:0000313" key="1">
    <source>
        <dbReference type="EMBL" id="PJJ66971.1"/>
    </source>
</evidence>
<gene>
    <name evidence="1" type="ORF">CLV73_0966</name>
</gene>
<dbReference type="AlphaFoldDB" id="A0A2M9C806"/>
<organism evidence="1 2">
    <name type="scientific">Chryseobacterium geocarposphaerae</name>
    <dbReference type="NCBI Taxonomy" id="1416776"/>
    <lineage>
        <taxon>Bacteria</taxon>
        <taxon>Pseudomonadati</taxon>
        <taxon>Bacteroidota</taxon>
        <taxon>Flavobacteriia</taxon>
        <taxon>Flavobacteriales</taxon>
        <taxon>Weeksellaceae</taxon>
        <taxon>Chryseobacterium group</taxon>
        <taxon>Chryseobacterium</taxon>
    </lineage>
</organism>
<dbReference type="Proteomes" id="UP000228740">
    <property type="component" value="Unassembled WGS sequence"/>
</dbReference>
<name>A0A2M9C806_9FLAO</name>
<dbReference type="PROSITE" id="PS51257">
    <property type="entry name" value="PROKAR_LIPOPROTEIN"/>
    <property type="match status" value="1"/>
</dbReference>
<dbReference type="EMBL" id="PGFD01000001">
    <property type="protein sequence ID" value="PJJ66971.1"/>
    <property type="molecule type" value="Genomic_DNA"/>
</dbReference>
<evidence type="ECO:0008006" key="3">
    <source>
        <dbReference type="Google" id="ProtNLM"/>
    </source>
</evidence>